<protein>
    <submittedName>
        <fullName evidence="1">Uncharacterized protein</fullName>
    </submittedName>
</protein>
<evidence type="ECO:0000313" key="2">
    <source>
        <dbReference type="Proteomes" id="UP000001997"/>
    </source>
</evidence>
<reference evidence="1 2" key="1">
    <citation type="journal article" date="2009" name="Nature">
        <title>Evolution of pathogenicity and sexual reproduction in eight Candida genomes.</title>
        <authorList>
            <person name="Butler G."/>
            <person name="Rasmussen M.D."/>
            <person name="Lin M.F."/>
            <person name="Santos M.A."/>
            <person name="Sakthikumar S."/>
            <person name="Munro C.A."/>
            <person name="Rheinbay E."/>
            <person name="Grabherr M."/>
            <person name="Forche A."/>
            <person name="Reedy J.L."/>
            <person name="Agrafioti I."/>
            <person name="Arnaud M.B."/>
            <person name="Bates S."/>
            <person name="Brown A.J."/>
            <person name="Brunke S."/>
            <person name="Costanzo M.C."/>
            <person name="Fitzpatrick D.A."/>
            <person name="de Groot P.W."/>
            <person name="Harris D."/>
            <person name="Hoyer L.L."/>
            <person name="Hube B."/>
            <person name="Klis F.M."/>
            <person name="Kodira C."/>
            <person name="Lennard N."/>
            <person name="Logue M.E."/>
            <person name="Martin R."/>
            <person name="Neiman A.M."/>
            <person name="Nikolaou E."/>
            <person name="Quail M.A."/>
            <person name="Quinn J."/>
            <person name="Santos M.C."/>
            <person name="Schmitzberger F.F."/>
            <person name="Sherlock G."/>
            <person name="Shah P."/>
            <person name="Silverstein K.A."/>
            <person name="Skrzypek M.S."/>
            <person name="Soll D."/>
            <person name="Staggs R."/>
            <person name="Stansfield I."/>
            <person name="Stumpf M.P."/>
            <person name="Sudbery P.E."/>
            <person name="Srikantha T."/>
            <person name="Zeng Q."/>
            <person name="Berman J."/>
            <person name="Berriman M."/>
            <person name="Heitman J."/>
            <person name="Gow N.A."/>
            <person name="Lorenz M.C."/>
            <person name="Birren B.W."/>
            <person name="Kellis M."/>
            <person name="Cuomo C.A."/>
        </authorList>
    </citation>
    <scope>NUCLEOTIDE SEQUENCE [LARGE SCALE GENOMIC DNA]</scope>
    <source>
        <strain evidence="2">ATCC 6260 / CBS 566 / DSM 6381 / JCM 1539 / NBRC 10279 / NRRL Y-324</strain>
    </source>
</reference>
<sequence>MHAENCHRYVIGADCSLKRGGYSSARYSRKIVYWIPGIFFDRPVEVQHCIVIVAMYSTCGVAESWRNCVICTEGVSCGVRDQLVLLSCAYGDNSGQKMRHVTKSDCDQTPTSNCDHTPATICEKMRTRATSLCSLIHSLLSLLALLSLRFSLYCVAHAPAATTTATAAHAYFVLKLNSSCGSYSKDSKIVLGSRYGSPRSWCVVWSLTNHKAMSASSNKPSLRRIDMKQCD</sequence>
<dbReference type="VEuPathDB" id="FungiDB:PGUG_04636"/>
<evidence type="ECO:0000313" key="1">
    <source>
        <dbReference type="EMBL" id="EDK40538.2"/>
    </source>
</evidence>
<dbReference type="RefSeq" id="XP_001482681.2">
    <property type="nucleotide sequence ID" value="XM_001482631.1"/>
</dbReference>
<dbReference type="InParanoid" id="A5DMY5"/>
<dbReference type="Proteomes" id="UP000001997">
    <property type="component" value="Unassembled WGS sequence"/>
</dbReference>
<proteinExistence type="predicted"/>
<dbReference type="KEGG" id="pgu:PGUG_04636"/>
<organism evidence="1 2">
    <name type="scientific">Meyerozyma guilliermondii (strain ATCC 6260 / CBS 566 / DSM 6381 / JCM 1539 / NBRC 10279 / NRRL Y-324)</name>
    <name type="common">Yeast</name>
    <name type="synonym">Candida guilliermondii</name>
    <dbReference type="NCBI Taxonomy" id="294746"/>
    <lineage>
        <taxon>Eukaryota</taxon>
        <taxon>Fungi</taxon>
        <taxon>Dikarya</taxon>
        <taxon>Ascomycota</taxon>
        <taxon>Saccharomycotina</taxon>
        <taxon>Pichiomycetes</taxon>
        <taxon>Debaryomycetaceae</taxon>
        <taxon>Meyerozyma</taxon>
    </lineage>
</organism>
<accession>A5DMY5</accession>
<keyword evidence="2" id="KW-1185">Reference proteome</keyword>
<dbReference type="GeneID" id="5124604"/>
<gene>
    <name evidence="1" type="ORF">PGUG_04636</name>
</gene>
<dbReference type="AlphaFoldDB" id="A5DMY5"/>
<name>A5DMY5_PICGU</name>
<dbReference type="HOGENOM" id="CLU_1200227_0_0_1"/>
<dbReference type="EMBL" id="CH408160">
    <property type="protein sequence ID" value="EDK40538.2"/>
    <property type="molecule type" value="Genomic_DNA"/>
</dbReference>